<name>A0A7D5GCN3_9EURY</name>
<reference evidence="3 4" key="1">
    <citation type="submission" date="2020-07" db="EMBL/GenBank/DDBJ databases">
        <title>Gai3-2, isolated from salt lake.</title>
        <authorList>
            <person name="Cui H."/>
            <person name="Shi X."/>
        </authorList>
    </citation>
    <scope>NUCLEOTIDE SEQUENCE [LARGE SCALE GENOMIC DNA]</scope>
    <source>
        <strain evidence="3 4">Gai3-2</strain>
    </source>
</reference>
<feature type="domain" description="DUF7344" evidence="2">
    <location>
        <begin position="6"/>
        <end position="67"/>
    </location>
</feature>
<dbReference type="Pfam" id="PF24035">
    <property type="entry name" value="DUF7344"/>
    <property type="match status" value="1"/>
</dbReference>
<proteinExistence type="predicted"/>
<organism evidence="3 4">
    <name type="scientific">Halorarum halophilum</name>
    <dbReference type="NCBI Taxonomy" id="2743090"/>
    <lineage>
        <taxon>Archaea</taxon>
        <taxon>Methanobacteriati</taxon>
        <taxon>Methanobacteriota</taxon>
        <taxon>Stenosarchaea group</taxon>
        <taxon>Halobacteria</taxon>
        <taxon>Halobacteriales</taxon>
        <taxon>Haloferacaceae</taxon>
        <taxon>Halorarum</taxon>
    </lineage>
</organism>
<dbReference type="Proteomes" id="UP000509750">
    <property type="component" value="Chromosome"/>
</dbReference>
<dbReference type="EMBL" id="CP058529">
    <property type="protein sequence ID" value="QLG28352.1"/>
    <property type="molecule type" value="Genomic_DNA"/>
</dbReference>
<dbReference type="AlphaFoldDB" id="A0A7D5GCN3"/>
<dbReference type="OrthoDB" id="324054at2157"/>
<dbReference type="GeneID" id="56029706"/>
<dbReference type="KEGG" id="halg:HUG10_12695"/>
<sequence>MARTGDSVVTLEELAAAIDPGERRESSPPAAETGSLTNVRAGLYHVHLPKLDEAAVVEYTPDSGEVRTGMAFPIALDLLRAVEPLEYAPDTDLDGEFER</sequence>
<evidence type="ECO:0000259" key="2">
    <source>
        <dbReference type="Pfam" id="PF24035"/>
    </source>
</evidence>
<dbReference type="RefSeq" id="WP_179169927.1">
    <property type="nucleotide sequence ID" value="NZ_CP058529.1"/>
</dbReference>
<keyword evidence="4" id="KW-1185">Reference proteome</keyword>
<evidence type="ECO:0000256" key="1">
    <source>
        <dbReference type="SAM" id="MobiDB-lite"/>
    </source>
</evidence>
<protein>
    <recommendedName>
        <fullName evidence="2">DUF7344 domain-containing protein</fullName>
    </recommendedName>
</protein>
<evidence type="ECO:0000313" key="3">
    <source>
        <dbReference type="EMBL" id="QLG28352.1"/>
    </source>
</evidence>
<accession>A0A7D5GCN3</accession>
<gene>
    <name evidence="3" type="ORF">HUG10_12695</name>
</gene>
<evidence type="ECO:0000313" key="4">
    <source>
        <dbReference type="Proteomes" id="UP000509750"/>
    </source>
</evidence>
<feature type="region of interest" description="Disordered" evidence="1">
    <location>
        <begin position="15"/>
        <end position="36"/>
    </location>
</feature>
<dbReference type="InterPro" id="IPR055768">
    <property type="entry name" value="DUF7344"/>
</dbReference>